<accession>A0A481Z6M2</accession>
<name>A0A481Z6M2_9VIRU</name>
<feature type="transmembrane region" description="Helical" evidence="1">
    <location>
        <begin position="34"/>
        <end position="53"/>
    </location>
</feature>
<evidence type="ECO:0000313" key="2">
    <source>
        <dbReference type="EMBL" id="QBK91533.1"/>
    </source>
</evidence>
<organism evidence="2">
    <name type="scientific">Pithovirus LCPAC302</name>
    <dbReference type="NCBI Taxonomy" id="2506593"/>
    <lineage>
        <taxon>Viruses</taxon>
        <taxon>Pithoviruses</taxon>
    </lineage>
</organism>
<sequence>MFLVLVDLMFSSLSIANFISVFVYLTCLEFIRSFLFFWVYFINHLFTIILKGMSINQTPFDNEISILHKWSEVYKIPTKLILIKTVIQNGKKEKTYLNSFTEIKRHIDLGNDLRHIYNNFKDDLAAEDIVMIYTYVLLQSKLQILSEISSLYKVLGIQEIRDTDELDLTLQDWIKKVNNSFQNDTNYLQYIREIQSELSKYPELDHSEITVDQVTVQAFPTLKSGIQASPDDGLDIFDQTILSYNVPYVRYNGPTGNTREELIKIYQGETDETIPNYKFIIPSKSQTDKNDSFYFTVWSGKDLWKATKESYLNGSYDLNSNMLSIKVSSGNEQKIINRIEKSLPIVIKNITETQISGEFFVFDLDINDFYLVDMIINDDLMNAYLFIKENNTPFAEKKQIKLYFRSYTGFAEEEIITEGYIVNPSSVSVSLTQNTAQGGEIVNIVTPDGLKKKSLPYGTSFVRGKITQATSLETANQFVRIFSRLMSYYKYQKENIRKIFTGFIPELEITPEKPEPKKTIVKKGFVDSKVERLKDIAPDIFLKGYARRCQCQAQPIPIPDDEIEAWKNKKFLYKDKMIERQIMPFPPDNPKYYFVCPNDSVPFPGVKINKDLPNKDIYPCLPCCFKDDQMDPKVNSNYNKCFSKKKIEEKVTKETHKVKTNKILTPERLGYLPKSISDLLMKYSSNSSDMSRMGVQKSPNSLLHSVSIAVQDQIYLNLSTEQEKEKYVQRMREIISTNVVANLMKQELYDFSDNDIMEKLRDKENFLDPNLFFRAVEQTYNINIYVFSLPRKQDSYLGSIEMPRFKLFSSRSPRPEKRTVLIFRTWGSESDALDYPQCELIIESDITKNKITYNFGEDMNSLLHNTFITLNQTITWQLTKENGPDIIARDNLYSKINYYTLLKKLPTKQILDGYGKTRAFILNVEGSNMTIVVPSTQPENLPTGNITRTGVNITINMFGEPNSVTKSKDMVDGLW</sequence>
<dbReference type="EMBL" id="MK500544">
    <property type="protein sequence ID" value="QBK91533.1"/>
    <property type="molecule type" value="Genomic_DNA"/>
</dbReference>
<dbReference type="Pfam" id="PF19061">
    <property type="entry name" value="DUF5757"/>
    <property type="match status" value="1"/>
</dbReference>
<reference evidence="2" key="1">
    <citation type="journal article" date="2019" name="MBio">
        <title>Virus Genomes from Deep Sea Sediments Expand the Ocean Megavirome and Support Independent Origins of Viral Gigantism.</title>
        <authorList>
            <person name="Backstrom D."/>
            <person name="Yutin N."/>
            <person name="Jorgensen S.L."/>
            <person name="Dharamshi J."/>
            <person name="Homa F."/>
            <person name="Zaremba-Niedwiedzka K."/>
            <person name="Spang A."/>
            <person name="Wolf Y.I."/>
            <person name="Koonin E.V."/>
            <person name="Ettema T.J."/>
        </authorList>
    </citation>
    <scope>NUCLEOTIDE SEQUENCE</scope>
</reference>
<feature type="transmembrane region" description="Helical" evidence="1">
    <location>
        <begin position="6"/>
        <end position="27"/>
    </location>
</feature>
<dbReference type="InterPro" id="IPR043920">
    <property type="entry name" value="DUF5757"/>
</dbReference>
<keyword evidence="1" id="KW-0812">Transmembrane</keyword>
<evidence type="ECO:0000256" key="1">
    <source>
        <dbReference type="SAM" id="Phobius"/>
    </source>
</evidence>
<keyword evidence="1" id="KW-1133">Transmembrane helix</keyword>
<gene>
    <name evidence="2" type="ORF">LCPAC302_01530</name>
</gene>
<protein>
    <submittedName>
        <fullName evidence="2">Uncharacterized protein</fullName>
    </submittedName>
</protein>
<keyword evidence="1" id="KW-0472">Membrane</keyword>
<proteinExistence type="predicted"/>